<dbReference type="SFLD" id="SFLDG01129">
    <property type="entry name" value="C1.5:_HAD__Beta-PGM__Phosphata"/>
    <property type="match status" value="1"/>
</dbReference>
<accession>A0A315XTZ2</accession>
<organism evidence="1 2">
    <name type="scientific">Ruminococcus flavefaciens</name>
    <dbReference type="NCBI Taxonomy" id="1265"/>
    <lineage>
        <taxon>Bacteria</taxon>
        <taxon>Bacillati</taxon>
        <taxon>Bacillota</taxon>
        <taxon>Clostridia</taxon>
        <taxon>Eubacteriales</taxon>
        <taxon>Oscillospiraceae</taxon>
        <taxon>Ruminococcus</taxon>
    </lineage>
</organism>
<evidence type="ECO:0000313" key="2">
    <source>
        <dbReference type="Proteomes" id="UP000245720"/>
    </source>
</evidence>
<sequence>MKKGIIFDMDGTLWDSSENVAISWTEKVRELGYDFPDITQQDVMGVMGLTMDRIADKLFGSLPLEERRELLDRCCDNEEKYLLRHGGVLYPDLEKTLIRLKKKYHLYIVSNCQSGYIETFLEHYGFGEYFDDIECYGNNLKGKGDNIALIVSRNGLDKAWYVGDIQGDYDSTMEAGIDFIHSAYGFGTIDHPVPELERFSDLPGLMKELDK</sequence>
<evidence type="ECO:0000313" key="1">
    <source>
        <dbReference type="EMBL" id="PWJ10392.1"/>
    </source>
</evidence>
<dbReference type="STRING" id="1265.SAMN02910280_0007"/>
<name>A0A315XTZ2_RUMFL</name>
<dbReference type="OrthoDB" id="9792518at2"/>
<dbReference type="InterPro" id="IPR041492">
    <property type="entry name" value="HAD_2"/>
</dbReference>
<gene>
    <name evidence="1" type="ORF">IE37_03030</name>
</gene>
<dbReference type="PANTHER" id="PTHR43434">
    <property type="entry name" value="PHOSPHOGLYCOLATE PHOSPHATASE"/>
    <property type="match status" value="1"/>
</dbReference>
<dbReference type="InterPro" id="IPR050155">
    <property type="entry name" value="HAD-like_hydrolase_sf"/>
</dbReference>
<dbReference type="InterPro" id="IPR036412">
    <property type="entry name" value="HAD-like_sf"/>
</dbReference>
<dbReference type="InterPro" id="IPR023214">
    <property type="entry name" value="HAD_sf"/>
</dbReference>
<dbReference type="InterPro" id="IPR023198">
    <property type="entry name" value="PGP-like_dom2"/>
</dbReference>
<dbReference type="GO" id="GO:0006281">
    <property type="term" value="P:DNA repair"/>
    <property type="evidence" value="ECO:0007669"/>
    <property type="project" value="TreeGrafter"/>
</dbReference>
<dbReference type="Gene3D" id="3.40.50.1000">
    <property type="entry name" value="HAD superfamily/HAD-like"/>
    <property type="match status" value="1"/>
</dbReference>
<dbReference type="NCBIfam" id="TIGR01549">
    <property type="entry name" value="HAD-SF-IA-v1"/>
    <property type="match status" value="1"/>
</dbReference>
<dbReference type="GO" id="GO:0008967">
    <property type="term" value="F:phosphoglycolate phosphatase activity"/>
    <property type="evidence" value="ECO:0007669"/>
    <property type="project" value="TreeGrafter"/>
</dbReference>
<dbReference type="Proteomes" id="UP000245720">
    <property type="component" value="Unassembled WGS sequence"/>
</dbReference>
<comment type="caution">
    <text evidence="1">The sequence shown here is derived from an EMBL/GenBank/DDBJ whole genome shotgun (WGS) entry which is preliminary data.</text>
</comment>
<dbReference type="PANTHER" id="PTHR43434:SF1">
    <property type="entry name" value="PHOSPHOGLYCOLATE PHOSPHATASE"/>
    <property type="match status" value="1"/>
</dbReference>
<dbReference type="AlphaFoldDB" id="A0A315XTZ2"/>
<proteinExistence type="predicted"/>
<dbReference type="RefSeq" id="WP_109727716.1">
    <property type="nucleotide sequence ID" value="NZ_QGDI01000014.1"/>
</dbReference>
<dbReference type="InterPro" id="IPR006439">
    <property type="entry name" value="HAD-SF_hydro_IA"/>
</dbReference>
<dbReference type="EMBL" id="QGDI01000014">
    <property type="protein sequence ID" value="PWJ10392.1"/>
    <property type="molecule type" value="Genomic_DNA"/>
</dbReference>
<protein>
    <submittedName>
        <fullName evidence="1">Phosphoglycolate phosphatase</fullName>
    </submittedName>
</protein>
<dbReference type="Gene3D" id="1.10.150.240">
    <property type="entry name" value="Putative phosphatase, domain 2"/>
    <property type="match status" value="1"/>
</dbReference>
<dbReference type="Pfam" id="PF13419">
    <property type="entry name" value="HAD_2"/>
    <property type="match status" value="1"/>
</dbReference>
<dbReference type="SFLD" id="SFLDS00003">
    <property type="entry name" value="Haloacid_Dehalogenase"/>
    <property type="match status" value="1"/>
</dbReference>
<reference evidence="1 2" key="1">
    <citation type="submission" date="2018-05" db="EMBL/GenBank/DDBJ databases">
        <title>The Hungate 1000. A catalogue of reference genomes from the rumen microbiome.</title>
        <authorList>
            <person name="Kelly W."/>
        </authorList>
    </citation>
    <scope>NUCLEOTIDE SEQUENCE [LARGE SCALE GENOMIC DNA]</scope>
    <source>
        <strain evidence="1 2">SAb67</strain>
    </source>
</reference>
<dbReference type="SUPFAM" id="SSF56784">
    <property type="entry name" value="HAD-like"/>
    <property type="match status" value="1"/>
</dbReference>